<dbReference type="PANTHER" id="PTHR43301">
    <property type="entry name" value="ARABINAN ENDO-1,5-ALPHA-L-ARABINOSIDASE"/>
    <property type="match status" value="1"/>
</dbReference>
<dbReference type="Pfam" id="PF04616">
    <property type="entry name" value="Glyco_hydro_43"/>
    <property type="match status" value="1"/>
</dbReference>
<dbReference type="CDD" id="cd08983">
    <property type="entry name" value="GH43_Bt3655-like"/>
    <property type="match status" value="1"/>
</dbReference>
<keyword evidence="3 5" id="KW-0378">Hydrolase</keyword>
<evidence type="ECO:0000256" key="2">
    <source>
        <dbReference type="ARBA" id="ARBA00009865"/>
    </source>
</evidence>
<name>A0A1T5E9B2_9BACT</name>
<gene>
    <name evidence="6" type="ORF">SAMN03080601_01248</name>
</gene>
<accession>A0A1T5E9B2</accession>
<dbReference type="EMBL" id="FUYV01000005">
    <property type="protein sequence ID" value="SKB80587.1"/>
    <property type="molecule type" value="Genomic_DNA"/>
</dbReference>
<dbReference type="AlphaFoldDB" id="A0A1T5E9B2"/>
<dbReference type="GO" id="GO:0005975">
    <property type="term" value="P:carbohydrate metabolic process"/>
    <property type="evidence" value="ECO:0007669"/>
    <property type="project" value="InterPro"/>
</dbReference>
<dbReference type="SUPFAM" id="SSF75005">
    <property type="entry name" value="Arabinanase/levansucrase/invertase"/>
    <property type="match status" value="1"/>
</dbReference>
<evidence type="ECO:0000313" key="7">
    <source>
        <dbReference type="Proteomes" id="UP000191055"/>
    </source>
</evidence>
<dbReference type="Proteomes" id="UP000191055">
    <property type="component" value="Unassembled WGS sequence"/>
</dbReference>
<sequence>MKLFIIFLTLISFSLNGCSKQETEDHVYLFSYFKGDSRDGLHLAWSEDGLVWKELNNGNSFLKPTAGRDQLMRDPCIIKGADGLYHMVWTVSWAERGIGYANSPDLLNWSEQKYIPVMEHEENARNCWAPEITYCEKEGIYMIYWATTIEGAFPETWVPEDNGLNHRMYYVTTLDFKEFSDTKILYEPGFNVIDSHIVPFEGEFIMFLKDETRTPPAKSLHVARSENLTGPYSQPGDVIHGNYWAEGPTSLYIDGNWIVYFDIYRDRRMGAVTSPDLVNWTEITDQVSFPPGTRHGTAFKVKRSVLDNIIASTSVD</sequence>
<keyword evidence="4 5" id="KW-0326">Glycosidase</keyword>
<evidence type="ECO:0000256" key="5">
    <source>
        <dbReference type="RuleBase" id="RU361187"/>
    </source>
</evidence>
<evidence type="ECO:0000256" key="3">
    <source>
        <dbReference type="ARBA" id="ARBA00022801"/>
    </source>
</evidence>
<dbReference type="KEGG" id="asx:CDL62_07920"/>
<reference evidence="6 7" key="1">
    <citation type="submission" date="2017-02" db="EMBL/GenBank/DDBJ databases">
        <authorList>
            <person name="Peterson S.W."/>
        </authorList>
    </citation>
    <scope>NUCLEOTIDE SEQUENCE [LARGE SCALE GENOMIC DNA]</scope>
    <source>
        <strain evidence="6 7">DSM 24412</strain>
    </source>
</reference>
<proteinExistence type="inferred from homology"/>
<dbReference type="InterPro" id="IPR050727">
    <property type="entry name" value="GH43_arabinanases"/>
</dbReference>
<dbReference type="RefSeq" id="WP_079557023.1">
    <property type="nucleotide sequence ID" value="NZ_CP021904.1"/>
</dbReference>
<dbReference type="GO" id="GO:0004553">
    <property type="term" value="F:hydrolase activity, hydrolyzing O-glycosyl compounds"/>
    <property type="evidence" value="ECO:0007669"/>
    <property type="project" value="InterPro"/>
</dbReference>
<protein>
    <submittedName>
        <fullName evidence="6">Glycosyl hydrolases family 43</fullName>
    </submittedName>
</protein>
<dbReference type="InterPro" id="IPR006710">
    <property type="entry name" value="Glyco_hydro_43"/>
</dbReference>
<comment type="similarity">
    <text evidence="2 5">Belongs to the glycosyl hydrolase 43 family.</text>
</comment>
<organism evidence="6 7">
    <name type="scientific">Alkalitalea saponilacus</name>
    <dbReference type="NCBI Taxonomy" id="889453"/>
    <lineage>
        <taxon>Bacteria</taxon>
        <taxon>Pseudomonadati</taxon>
        <taxon>Bacteroidota</taxon>
        <taxon>Bacteroidia</taxon>
        <taxon>Marinilabiliales</taxon>
        <taxon>Marinilabiliaceae</taxon>
        <taxon>Alkalitalea</taxon>
    </lineage>
</organism>
<dbReference type="OrthoDB" id="9758923at2"/>
<dbReference type="InterPro" id="IPR023296">
    <property type="entry name" value="Glyco_hydro_beta-prop_sf"/>
</dbReference>
<comment type="pathway">
    <text evidence="1">Glycan metabolism; L-arabinan degradation.</text>
</comment>
<dbReference type="PANTHER" id="PTHR43301:SF3">
    <property type="entry name" value="ARABINAN ENDO-1,5-ALPHA-L-ARABINOSIDASE A-RELATED"/>
    <property type="match status" value="1"/>
</dbReference>
<evidence type="ECO:0000256" key="1">
    <source>
        <dbReference type="ARBA" id="ARBA00004834"/>
    </source>
</evidence>
<keyword evidence="7" id="KW-1185">Reference proteome</keyword>
<evidence type="ECO:0000313" key="6">
    <source>
        <dbReference type="EMBL" id="SKB80587.1"/>
    </source>
</evidence>
<evidence type="ECO:0000256" key="4">
    <source>
        <dbReference type="ARBA" id="ARBA00023295"/>
    </source>
</evidence>
<dbReference type="STRING" id="889453.SAMN03080601_01248"/>
<dbReference type="Gene3D" id="2.115.10.20">
    <property type="entry name" value="Glycosyl hydrolase domain, family 43"/>
    <property type="match status" value="1"/>
</dbReference>